<dbReference type="GeneID" id="98062087"/>
<dbReference type="PANTHER" id="PTHR30448">
    <property type="entry name" value="RNASE ADAPTER PROTEIN RAPZ"/>
    <property type="match status" value="1"/>
</dbReference>
<evidence type="ECO:0000256" key="2">
    <source>
        <dbReference type="ARBA" id="ARBA00022840"/>
    </source>
</evidence>
<evidence type="ECO:0000256" key="3">
    <source>
        <dbReference type="ARBA" id="ARBA00023134"/>
    </source>
</evidence>
<organism evidence="7 8">
    <name type="scientific">Monoglobus pectinilyticus</name>
    <dbReference type="NCBI Taxonomy" id="1981510"/>
    <lineage>
        <taxon>Bacteria</taxon>
        <taxon>Bacillati</taxon>
        <taxon>Bacillota</taxon>
        <taxon>Clostridia</taxon>
        <taxon>Monoglobales</taxon>
        <taxon>Monoglobaceae</taxon>
        <taxon>Monoglobus</taxon>
    </lineage>
</organism>
<dbReference type="Gene3D" id="3.40.50.300">
    <property type="entry name" value="P-loop containing nucleotide triphosphate hydrolases"/>
    <property type="match status" value="1"/>
</dbReference>
<dbReference type="RefSeq" id="WP_102365096.1">
    <property type="nucleotide sequence ID" value="NZ_CP020991.1"/>
</dbReference>
<dbReference type="NCBIfam" id="NF003828">
    <property type="entry name" value="PRK05416.1"/>
    <property type="match status" value="1"/>
</dbReference>
<dbReference type="SUPFAM" id="SSF52540">
    <property type="entry name" value="P-loop containing nucleoside triphosphate hydrolases"/>
    <property type="match status" value="1"/>
</dbReference>
<dbReference type="InterPro" id="IPR053930">
    <property type="entry name" value="RapZ-like_N"/>
</dbReference>
<protein>
    <submittedName>
        <fullName evidence="7">RapZ-like family</fullName>
    </submittedName>
</protein>
<evidence type="ECO:0000256" key="4">
    <source>
        <dbReference type="HAMAP-Rule" id="MF_00636"/>
    </source>
</evidence>
<dbReference type="InterPro" id="IPR027417">
    <property type="entry name" value="P-loop_NTPase"/>
</dbReference>
<keyword evidence="1 4" id="KW-0547">Nucleotide-binding</keyword>
<dbReference type="HAMAP" id="MF_00636">
    <property type="entry name" value="RapZ_like"/>
    <property type="match status" value="1"/>
</dbReference>
<keyword evidence="2 4" id="KW-0067">ATP-binding</keyword>
<dbReference type="PANTHER" id="PTHR30448:SF0">
    <property type="entry name" value="RNASE ADAPTER PROTEIN RAPZ"/>
    <property type="match status" value="1"/>
</dbReference>
<dbReference type="EMBL" id="CP020991">
    <property type="protein sequence ID" value="AUO18844.1"/>
    <property type="molecule type" value="Genomic_DNA"/>
</dbReference>
<dbReference type="KEGG" id="mpec:B9O19_00661"/>
<evidence type="ECO:0000313" key="7">
    <source>
        <dbReference type="EMBL" id="AUO18844.1"/>
    </source>
</evidence>
<dbReference type="InterPro" id="IPR005337">
    <property type="entry name" value="RapZ-like"/>
</dbReference>
<feature type="binding site" evidence="4">
    <location>
        <begin position="59"/>
        <end position="62"/>
    </location>
    <ligand>
        <name>GTP</name>
        <dbReference type="ChEBI" id="CHEBI:37565"/>
    </ligand>
</feature>
<evidence type="ECO:0000259" key="5">
    <source>
        <dbReference type="Pfam" id="PF03668"/>
    </source>
</evidence>
<proteinExistence type="inferred from homology"/>
<evidence type="ECO:0000259" key="6">
    <source>
        <dbReference type="Pfam" id="PF22740"/>
    </source>
</evidence>
<dbReference type="Proteomes" id="UP000235589">
    <property type="component" value="Chromosome"/>
</dbReference>
<dbReference type="GO" id="GO:0005524">
    <property type="term" value="F:ATP binding"/>
    <property type="evidence" value="ECO:0007669"/>
    <property type="project" value="UniProtKB-UniRule"/>
</dbReference>
<accession>A0A2K9P0P9</accession>
<dbReference type="Pfam" id="PF22740">
    <property type="entry name" value="PapZ_C"/>
    <property type="match status" value="1"/>
</dbReference>
<sequence>MKILIVTGLSGAGKTQVIKALEDIGFYCVDNMPPELIPKFAEICHKATEKMDNIAIVTDIRGGDMFGELSEAIGELEELGFECEILFLEASNETLIKRYKETRRLHPSAGGGRIIDGINKERVLLSDAKSKAAHIIDTSDLSAAQLKAQIKSMFSSKEDLGLIINVMSFGFKYGLPMDSDLVFDVRFLPNPFYIPELKEKTGLQTCVHDYVMEFDESKKFLKMLTDMVSFLIPEYIKEGKSQLVISVGCTGGHHRSVTLAEELYKFLKKSGNNVTVTHRDIKKGI</sequence>
<dbReference type="GO" id="GO:0005525">
    <property type="term" value="F:GTP binding"/>
    <property type="evidence" value="ECO:0007669"/>
    <property type="project" value="UniProtKB-UniRule"/>
</dbReference>
<feature type="binding site" evidence="4">
    <location>
        <begin position="8"/>
        <end position="15"/>
    </location>
    <ligand>
        <name>ATP</name>
        <dbReference type="ChEBI" id="CHEBI:30616"/>
    </ligand>
</feature>
<feature type="domain" description="RapZ C-terminal" evidence="6">
    <location>
        <begin position="163"/>
        <end position="282"/>
    </location>
</feature>
<keyword evidence="3 4" id="KW-0342">GTP-binding</keyword>
<feature type="domain" description="RapZ-like N-terminal" evidence="5">
    <location>
        <begin position="1"/>
        <end position="157"/>
    </location>
</feature>
<evidence type="ECO:0000313" key="8">
    <source>
        <dbReference type="Proteomes" id="UP000235589"/>
    </source>
</evidence>
<dbReference type="Pfam" id="PF03668">
    <property type="entry name" value="RapZ-like_N"/>
    <property type="match status" value="1"/>
</dbReference>
<dbReference type="AlphaFoldDB" id="A0A2K9P0P9"/>
<evidence type="ECO:0000256" key="1">
    <source>
        <dbReference type="ARBA" id="ARBA00022741"/>
    </source>
</evidence>
<gene>
    <name evidence="7" type="ORF">B9O19_00661</name>
</gene>
<name>A0A2K9P0P9_9FIRM</name>
<dbReference type="PIRSF" id="PIRSF005052">
    <property type="entry name" value="P-loopkin"/>
    <property type="match status" value="1"/>
</dbReference>
<keyword evidence="8" id="KW-1185">Reference proteome</keyword>
<dbReference type="OrthoDB" id="9784461at2"/>
<reference evidence="7 8" key="1">
    <citation type="submission" date="2017-04" db="EMBL/GenBank/DDBJ databases">
        <title>Monoglobus pectinilyticus 14 draft genome.</title>
        <authorList>
            <person name="Kim C."/>
            <person name="Rosendale D.I."/>
            <person name="Kelly W.J."/>
            <person name="Tannock G.W."/>
            <person name="Patchett M.L."/>
            <person name="Jordens J.Z."/>
        </authorList>
    </citation>
    <scope>NUCLEOTIDE SEQUENCE [LARGE SCALE GENOMIC DNA]</scope>
    <source>
        <strain evidence="7 8">14</strain>
    </source>
</reference>
<dbReference type="InterPro" id="IPR053931">
    <property type="entry name" value="RapZ_C"/>
</dbReference>